<dbReference type="Proteomes" id="UP000282674">
    <property type="component" value="Unassembled WGS sequence"/>
</dbReference>
<name>A0A3M2LUE5_9ACTN</name>
<reference evidence="1 2" key="1">
    <citation type="submission" date="2018-10" db="EMBL/GenBank/DDBJ databases">
        <title>Isolation from soil.</title>
        <authorList>
            <person name="Hu J."/>
        </authorList>
    </citation>
    <scope>NUCLEOTIDE SEQUENCE [LARGE SCALE GENOMIC DNA]</scope>
    <source>
        <strain evidence="1 2">NEAU-Ht49</strain>
    </source>
</reference>
<dbReference type="AlphaFoldDB" id="A0A3M2LUE5"/>
<evidence type="ECO:0000313" key="2">
    <source>
        <dbReference type="Proteomes" id="UP000282674"/>
    </source>
</evidence>
<organism evidence="1 2">
    <name type="scientific">Actinomadura harenae</name>
    <dbReference type="NCBI Taxonomy" id="2483351"/>
    <lineage>
        <taxon>Bacteria</taxon>
        <taxon>Bacillati</taxon>
        <taxon>Actinomycetota</taxon>
        <taxon>Actinomycetes</taxon>
        <taxon>Streptosporangiales</taxon>
        <taxon>Thermomonosporaceae</taxon>
        <taxon>Actinomadura</taxon>
    </lineage>
</organism>
<keyword evidence="2" id="KW-1185">Reference proteome</keyword>
<gene>
    <name evidence="1" type="ORF">EBO15_24755</name>
</gene>
<sequence>MKINVYRTVHGDYVGIDEWNREWGGFKPSRTCTGWWDAYLPDGRRKELFEPSGDPLRVAQRLFSEA</sequence>
<comment type="caution">
    <text evidence="1">The sequence shown here is derived from an EMBL/GenBank/DDBJ whole genome shotgun (WGS) entry which is preliminary data.</text>
</comment>
<evidence type="ECO:0000313" key="1">
    <source>
        <dbReference type="EMBL" id="RMI41017.1"/>
    </source>
</evidence>
<accession>A0A3M2LUE5</accession>
<dbReference type="EMBL" id="RFFG01000047">
    <property type="protein sequence ID" value="RMI41017.1"/>
    <property type="molecule type" value="Genomic_DNA"/>
</dbReference>
<proteinExistence type="predicted"/>
<protein>
    <submittedName>
        <fullName evidence="1">Uncharacterized protein</fullName>
    </submittedName>
</protein>
<dbReference type="RefSeq" id="WP_122196826.1">
    <property type="nucleotide sequence ID" value="NZ_JBHSKC010000012.1"/>
</dbReference>